<dbReference type="InterPro" id="IPR001667">
    <property type="entry name" value="DDH_dom"/>
</dbReference>
<dbReference type="SUPFAM" id="SSF64182">
    <property type="entry name" value="DHH phosphoesterases"/>
    <property type="match status" value="1"/>
</dbReference>
<dbReference type="InterPro" id="IPR003156">
    <property type="entry name" value="DHHA1_dom"/>
</dbReference>
<feature type="domain" description="DHHA1" evidence="8">
    <location>
        <begin position="368"/>
        <end position="460"/>
    </location>
</feature>
<dbReference type="InterPro" id="IPR038763">
    <property type="entry name" value="DHH_sf"/>
</dbReference>
<evidence type="ECO:0000259" key="8">
    <source>
        <dbReference type="Pfam" id="PF02272"/>
    </source>
</evidence>
<feature type="domain" description="RecJ OB" evidence="9">
    <location>
        <begin position="474"/>
        <end position="567"/>
    </location>
</feature>
<dbReference type="GO" id="GO:0004527">
    <property type="term" value="F:exonuclease activity"/>
    <property type="evidence" value="ECO:0007669"/>
    <property type="project" value="UniProtKB-KW"/>
</dbReference>
<evidence type="ECO:0000256" key="3">
    <source>
        <dbReference type="ARBA" id="ARBA00022722"/>
    </source>
</evidence>
<protein>
    <recommendedName>
        <fullName evidence="2">Single-stranded-DNA-specific exonuclease RecJ</fullName>
    </recommendedName>
</protein>
<comment type="caution">
    <text evidence="10">The sequence shown here is derived from an EMBL/GenBank/DDBJ whole genome shotgun (WGS) entry which is preliminary data.</text>
</comment>
<evidence type="ECO:0000256" key="6">
    <source>
        <dbReference type="SAM" id="Coils"/>
    </source>
</evidence>
<dbReference type="Gene3D" id="3.90.1640.30">
    <property type="match status" value="1"/>
</dbReference>
<dbReference type="PANTHER" id="PTHR30255:SF2">
    <property type="entry name" value="SINGLE-STRANDED-DNA-SPECIFIC EXONUCLEASE RECJ"/>
    <property type="match status" value="1"/>
</dbReference>
<dbReference type="Pfam" id="PF02272">
    <property type="entry name" value="DHHA1"/>
    <property type="match status" value="1"/>
</dbReference>
<keyword evidence="5 10" id="KW-0269">Exonuclease</keyword>
<proteinExistence type="inferred from homology"/>
<sequence>MKWRYRKQEFPLTWYDFPRIISIVLSTRKITPEAAEEFLYAHKKSFYDPSKLKSIEKIVNRLAEALERREKILIHGDYDVDGISGAALLFRALDRLGFYVDHYIPHRATEGYGLSPRAIEKAEKEGFNVILTVDTGISAFGPAYTAKFKGIDLIITDHHEPQRVNINGLKSIRKFAPQNLTKIEEDFKTSKYILPEAYAILNPKLEVYPDPNLAGVGVAFKLLEALYAYFERNPEELYDDLDLVALGTVGDMVPLVKENRIFVKKGLYVLTNSNKAGINALKEIAGVSDGDINPFHISFILAPRINAAGRISHANESFELLITEDEEKAFELAENLQKLNNKRREEERAIFEEAMEQALKLDLRENYILVLSSENWNYGVIGIAASKLVEEFRRPVILVTFEHDMGRGSCRSIEEFDMHDTLTKFSHYLESFGGHKLACGLKIRRENFEKFKEELNRYASEVLSGLDLEPALEIDGDIELNDLKENFLDYYKLLSPFGVGNPEPVFALKNVAIDKDSIRVYKEKHVSFLINDSERKFRAIYFDGIEKLKVLLESEKVALAFSLNLRENEDFELKVLDIKPF</sequence>
<dbReference type="Gene3D" id="3.10.310.30">
    <property type="match status" value="1"/>
</dbReference>
<gene>
    <name evidence="10" type="ORF">ENV38_00250</name>
</gene>
<dbReference type="InterPro" id="IPR051673">
    <property type="entry name" value="SSDNA_exonuclease_RecJ"/>
</dbReference>
<organism evidence="10">
    <name type="scientific">candidate division WOR-3 bacterium</name>
    <dbReference type="NCBI Taxonomy" id="2052148"/>
    <lineage>
        <taxon>Bacteria</taxon>
        <taxon>Bacteria division WOR-3</taxon>
    </lineage>
</organism>
<evidence type="ECO:0000256" key="1">
    <source>
        <dbReference type="ARBA" id="ARBA00005915"/>
    </source>
</evidence>
<accession>A0A7V3KM71</accession>
<evidence type="ECO:0000256" key="4">
    <source>
        <dbReference type="ARBA" id="ARBA00022801"/>
    </source>
</evidence>
<dbReference type="GO" id="GO:0003676">
    <property type="term" value="F:nucleic acid binding"/>
    <property type="evidence" value="ECO:0007669"/>
    <property type="project" value="InterPro"/>
</dbReference>
<feature type="coiled-coil region" evidence="6">
    <location>
        <begin position="322"/>
        <end position="356"/>
    </location>
</feature>
<dbReference type="AlphaFoldDB" id="A0A7V3KM71"/>
<evidence type="ECO:0000256" key="2">
    <source>
        <dbReference type="ARBA" id="ARBA00019841"/>
    </source>
</evidence>
<dbReference type="PANTHER" id="PTHR30255">
    <property type="entry name" value="SINGLE-STRANDED-DNA-SPECIFIC EXONUCLEASE RECJ"/>
    <property type="match status" value="1"/>
</dbReference>
<evidence type="ECO:0000259" key="9">
    <source>
        <dbReference type="Pfam" id="PF17768"/>
    </source>
</evidence>
<dbReference type="EMBL" id="DTGD01000009">
    <property type="protein sequence ID" value="HGB35326.1"/>
    <property type="molecule type" value="Genomic_DNA"/>
</dbReference>
<feature type="domain" description="DDH" evidence="7">
    <location>
        <begin position="71"/>
        <end position="163"/>
    </location>
</feature>
<evidence type="ECO:0000313" key="10">
    <source>
        <dbReference type="EMBL" id="HGB35326.1"/>
    </source>
</evidence>
<comment type="similarity">
    <text evidence="1">Belongs to the RecJ family.</text>
</comment>
<dbReference type="Pfam" id="PF17768">
    <property type="entry name" value="RecJ_OB"/>
    <property type="match status" value="1"/>
</dbReference>
<evidence type="ECO:0000256" key="5">
    <source>
        <dbReference type="ARBA" id="ARBA00022839"/>
    </source>
</evidence>
<keyword evidence="4" id="KW-0378">Hydrolase</keyword>
<keyword evidence="6" id="KW-0175">Coiled coil</keyword>
<dbReference type="InterPro" id="IPR041122">
    <property type="entry name" value="RecJ_OB"/>
</dbReference>
<reference evidence="10" key="1">
    <citation type="journal article" date="2020" name="mSystems">
        <title>Genome- and Community-Level Interaction Insights into Carbon Utilization and Element Cycling Functions of Hydrothermarchaeota in Hydrothermal Sediment.</title>
        <authorList>
            <person name="Zhou Z."/>
            <person name="Liu Y."/>
            <person name="Xu W."/>
            <person name="Pan J."/>
            <person name="Luo Z.H."/>
            <person name="Li M."/>
        </authorList>
    </citation>
    <scope>NUCLEOTIDE SEQUENCE [LARGE SCALE GENOMIC DNA]</scope>
    <source>
        <strain evidence="10">SpSt-754</strain>
    </source>
</reference>
<name>A0A7V3KM71_UNCW3</name>
<evidence type="ECO:0000259" key="7">
    <source>
        <dbReference type="Pfam" id="PF01368"/>
    </source>
</evidence>
<keyword evidence="3" id="KW-0540">Nuclease</keyword>
<dbReference type="Pfam" id="PF01368">
    <property type="entry name" value="DHH"/>
    <property type="match status" value="1"/>
</dbReference>